<sequence length="131" mass="15299">MPKVGFTDVFSTSRRKERIYATQAPISVIADVITAWGVGRKAYYYRNLDIYQGDKWRELQQYFLQSVLINDNKVPRDWFYRSICRKNQPQSLTKTGSHDATGTVIDDWKAKYGASLNGFKWSDQTVMRARF</sequence>
<reference evidence="1" key="1">
    <citation type="submission" date="2019-01" db="EMBL/GenBank/DDBJ databases">
        <title>Salmonella strain 1423 plasmid sequences.</title>
        <authorList>
            <person name="Chen K."/>
            <person name="Chen S."/>
        </authorList>
    </citation>
    <scope>NUCLEOTIDE SEQUENCE</scope>
    <source>
        <strain evidence="1">Sa1423</strain>
        <plasmid evidence="1">pSa1423-90k</plasmid>
    </source>
</reference>
<dbReference type="AlphaFoldDB" id="A0A482EWY8"/>
<evidence type="ECO:0000313" key="1">
    <source>
        <dbReference type="EMBL" id="QBM91345.1"/>
    </source>
</evidence>
<gene>
    <name evidence="1" type="ORF">NNIBIDOC_00012</name>
</gene>
<protein>
    <submittedName>
        <fullName evidence="1">Uncharacterized protein</fullName>
    </submittedName>
</protein>
<proteinExistence type="predicted"/>
<accession>A0A482EWY8</accession>
<name>A0A482EWY8_SALSP</name>
<geneLocation type="plasmid" evidence="1">
    <name>pSa1423-90k</name>
</geneLocation>
<dbReference type="RefSeq" id="WP_225312438.1">
    <property type="nucleotide sequence ID" value="NZ_MK356557.1"/>
</dbReference>
<keyword evidence="1" id="KW-0614">Plasmid</keyword>
<organism evidence="1">
    <name type="scientific">Salmonella sp</name>
    <dbReference type="NCBI Taxonomy" id="599"/>
    <lineage>
        <taxon>Bacteria</taxon>
        <taxon>Pseudomonadati</taxon>
        <taxon>Pseudomonadota</taxon>
        <taxon>Gammaproteobacteria</taxon>
        <taxon>Enterobacterales</taxon>
        <taxon>Enterobacteriaceae</taxon>
        <taxon>Salmonella</taxon>
    </lineage>
</organism>
<dbReference type="EMBL" id="MK356557">
    <property type="protein sequence ID" value="QBM91345.1"/>
    <property type="molecule type" value="Genomic_DNA"/>
</dbReference>